<evidence type="ECO:0008006" key="3">
    <source>
        <dbReference type="Google" id="ProtNLM"/>
    </source>
</evidence>
<sequence>MSLSLPPSAAASAVLGLPDLIGEILLRVDDSANLVPASAVCRAWYARRLPSWVPPGIHEARAQPLASVLLRVHAGPGFVPAAQPPELAGVYRQISRAIPEWLDGADDCHHGRVLRRLGEALAIYVLFRPESSVFLPLPPLHKFVGHVYSLLRDDDDGSNWPSCVLVTADPRRDAIVVQVSIFQVFVAGLPMGFNKYDWGRHQLSKGEEGSLLYVHVDGFRLNVCKYMKPDWYQVELWY</sequence>
<accession>A0A6G1D4P3</accession>
<dbReference type="PANTHER" id="PTHR33207">
    <property type="entry name" value="F-BOX DOMAIN CONTAINING PROTEIN-RELATED"/>
    <property type="match status" value="1"/>
</dbReference>
<organism evidence="1 2">
    <name type="scientific">Oryza meyeriana var. granulata</name>
    <dbReference type="NCBI Taxonomy" id="110450"/>
    <lineage>
        <taxon>Eukaryota</taxon>
        <taxon>Viridiplantae</taxon>
        <taxon>Streptophyta</taxon>
        <taxon>Embryophyta</taxon>
        <taxon>Tracheophyta</taxon>
        <taxon>Spermatophyta</taxon>
        <taxon>Magnoliopsida</taxon>
        <taxon>Liliopsida</taxon>
        <taxon>Poales</taxon>
        <taxon>Poaceae</taxon>
        <taxon>BOP clade</taxon>
        <taxon>Oryzoideae</taxon>
        <taxon>Oryzeae</taxon>
        <taxon>Oryzinae</taxon>
        <taxon>Oryza</taxon>
        <taxon>Oryza meyeriana</taxon>
    </lineage>
</organism>
<evidence type="ECO:0000313" key="1">
    <source>
        <dbReference type="EMBL" id="KAF0907386.1"/>
    </source>
</evidence>
<dbReference type="EMBL" id="SPHZ02000007">
    <property type="protein sequence ID" value="KAF0907386.1"/>
    <property type="molecule type" value="Genomic_DNA"/>
</dbReference>
<comment type="caution">
    <text evidence="1">The sequence shown here is derived from an EMBL/GenBank/DDBJ whole genome shotgun (WGS) entry which is preliminary data.</text>
</comment>
<dbReference type="AlphaFoldDB" id="A0A6G1D4P3"/>
<dbReference type="Proteomes" id="UP000479710">
    <property type="component" value="Unassembled WGS sequence"/>
</dbReference>
<name>A0A6G1D4P3_9ORYZ</name>
<protein>
    <recommendedName>
        <fullName evidence="3">F-box domain-containing protein</fullName>
    </recommendedName>
</protein>
<gene>
    <name evidence="1" type="ORF">E2562_015878</name>
</gene>
<proteinExistence type="predicted"/>
<reference evidence="1 2" key="1">
    <citation type="submission" date="2019-11" db="EMBL/GenBank/DDBJ databases">
        <title>Whole genome sequence of Oryza granulata.</title>
        <authorList>
            <person name="Li W."/>
        </authorList>
    </citation>
    <scope>NUCLEOTIDE SEQUENCE [LARGE SCALE GENOMIC DNA]</scope>
    <source>
        <strain evidence="2">cv. Menghai</strain>
        <tissue evidence="1">Leaf</tissue>
    </source>
</reference>
<evidence type="ECO:0000313" key="2">
    <source>
        <dbReference type="Proteomes" id="UP000479710"/>
    </source>
</evidence>
<keyword evidence="2" id="KW-1185">Reference proteome</keyword>